<dbReference type="InterPro" id="IPR003778">
    <property type="entry name" value="CT_A_B"/>
</dbReference>
<keyword evidence="2" id="KW-0378">Hydrolase</keyword>
<name>A0A1D8JFA3_9BACL</name>
<dbReference type="NCBIfam" id="TIGR00724">
    <property type="entry name" value="urea_amlyse_rel"/>
    <property type="match status" value="1"/>
</dbReference>
<evidence type="ECO:0000313" key="5">
    <source>
        <dbReference type="EMBL" id="AOV07385.1"/>
    </source>
</evidence>
<dbReference type="InterPro" id="IPR029000">
    <property type="entry name" value="Cyclophilin-like_dom_sf"/>
</dbReference>
<dbReference type="RefSeq" id="WP_075527515.1">
    <property type="nucleotide sequence ID" value="NZ_CP017560.1"/>
</dbReference>
<evidence type="ECO:0000256" key="3">
    <source>
        <dbReference type="ARBA" id="ARBA00022840"/>
    </source>
</evidence>
<dbReference type="KEGG" id="surl:BI350_07420"/>
<feature type="domain" description="Carboxyltransferase" evidence="4">
    <location>
        <begin position="23"/>
        <end position="315"/>
    </location>
</feature>
<dbReference type="PANTHER" id="PTHR43309:SF5">
    <property type="entry name" value="5-OXOPROLINASE SUBUNIT C"/>
    <property type="match status" value="1"/>
</dbReference>
<evidence type="ECO:0000259" key="4">
    <source>
        <dbReference type="SMART" id="SM00797"/>
    </source>
</evidence>
<dbReference type="SUPFAM" id="SSF50891">
    <property type="entry name" value="Cyclophilin-like"/>
    <property type="match status" value="1"/>
</dbReference>
<dbReference type="SMART" id="SM00797">
    <property type="entry name" value="AHS2"/>
    <property type="match status" value="1"/>
</dbReference>
<accession>A0A1D8JFA3</accession>
<dbReference type="GO" id="GO:0005524">
    <property type="term" value="F:ATP binding"/>
    <property type="evidence" value="ECO:0007669"/>
    <property type="project" value="UniProtKB-KW"/>
</dbReference>
<dbReference type="Gene3D" id="2.40.100.10">
    <property type="entry name" value="Cyclophilin-like"/>
    <property type="match status" value="1"/>
</dbReference>
<dbReference type="Pfam" id="PF02626">
    <property type="entry name" value="CT_A_B"/>
    <property type="match status" value="1"/>
</dbReference>
<dbReference type="GO" id="GO:0016787">
    <property type="term" value="F:hydrolase activity"/>
    <property type="evidence" value="ECO:0007669"/>
    <property type="project" value="UniProtKB-KW"/>
</dbReference>
<dbReference type="PANTHER" id="PTHR43309">
    <property type="entry name" value="5-OXOPROLINASE SUBUNIT C"/>
    <property type="match status" value="1"/>
</dbReference>
<gene>
    <name evidence="5" type="ORF">BI350_07420</name>
</gene>
<organism evidence="5 6">
    <name type="scientific">Sporosarcina ureilytica</name>
    <dbReference type="NCBI Taxonomy" id="298596"/>
    <lineage>
        <taxon>Bacteria</taxon>
        <taxon>Bacillati</taxon>
        <taxon>Bacillota</taxon>
        <taxon>Bacilli</taxon>
        <taxon>Bacillales</taxon>
        <taxon>Caryophanaceae</taxon>
        <taxon>Sporosarcina</taxon>
    </lineage>
</organism>
<protein>
    <submittedName>
        <fullName evidence="5">KipI antagonist</fullName>
    </submittedName>
</protein>
<keyword evidence="6" id="KW-1185">Reference proteome</keyword>
<keyword evidence="1" id="KW-0547">Nucleotide-binding</keyword>
<dbReference type="AlphaFoldDB" id="A0A1D8JFA3"/>
<evidence type="ECO:0000313" key="6">
    <source>
        <dbReference type="Proteomes" id="UP000185746"/>
    </source>
</evidence>
<dbReference type="EMBL" id="CP017560">
    <property type="protein sequence ID" value="AOV07385.1"/>
    <property type="molecule type" value="Genomic_DNA"/>
</dbReference>
<dbReference type="Proteomes" id="UP000185746">
    <property type="component" value="Chromosome"/>
</dbReference>
<sequence length="328" mass="36473">MITILEPGLLTSVQDLGRKGYQKQGVIVSGVMDEYAHIVANLLVGNEVSKPTIEITILGPSIQFEEDLLIAICGGDFTPMIGDRQVALWRPVFVKKGSLLKFGYSKSGCRAYISIAGGFDLSKVMGSKSTYLRAGIGGYKGRRLMHGDQIKVEKCGFLSQKIIEDIKVDNLSFNVTDWYVRPYSDTCNNNISVIIGRQFDCFTKESQDSLFNQPFKISADSDRMGYRLKGPILKAKNKRDMISEATSFGAIQVPPGGDPIVLLADRQTVGGYPMIAQIIRVDLPKFAQLKPGEKVCFNKISLEEAQSRFLEREIGLYQFKKSIDLKYL</sequence>
<reference evidence="5 6" key="1">
    <citation type="submission" date="2016-09" db="EMBL/GenBank/DDBJ databases">
        <title>Complete genome sequence of the Lysinibacillus sphaericus LMG 22257, a specie of Bacillus with ureolytic activity that can effectively biodeposit calcium carbonate.</title>
        <authorList>
            <person name="Yan W."/>
        </authorList>
    </citation>
    <scope>NUCLEOTIDE SEQUENCE [LARGE SCALE GENOMIC DNA]</scope>
    <source>
        <strain evidence="5 6">LMG 22257</strain>
    </source>
</reference>
<evidence type="ECO:0000256" key="1">
    <source>
        <dbReference type="ARBA" id="ARBA00022741"/>
    </source>
</evidence>
<keyword evidence="3" id="KW-0067">ATP-binding</keyword>
<evidence type="ECO:0000256" key="2">
    <source>
        <dbReference type="ARBA" id="ARBA00022801"/>
    </source>
</evidence>
<proteinExistence type="predicted"/>
<dbReference type="InterPro" id="IPR052708">
    <property type="entry name" value="PxpC"/>
</dbReference>